<comment type="caution">
    <text evidence="2">The sequence shown here is derived from an EMBL/GenBank/DDBJ whole genome shotgun (WGS) entry which is preliminary data.</text>
</comment>
<accession>A0AA40BN56</accession>
<keyword evidence="1" id="KW-0732">Signal</keyword>
<dbReference type="EMBL" id="JAUKTV010000005">
    <property type="protein sequence ID" value="KAK0737213.1"/>
    <property type="molecule type" value="Genomic_DNA"/>
</dbReference>
<name>A0AA40BN56_9PEZI</name>
<reference evidence="2" key="1">
    <citation type="submission" date="2023-06" db="EMBL/GenBank/DDBJ databases">
        <title>Genome-scale phylogeny and comparative genomics of the fungal order Sordariales.</title>
        <authorList>
            <consortium name="Lawrence Berkeley National Laboratory"/>
            <person name="Hensen N."/>
            <person name="Bonometti L."/>
            <person name="Westerberg I."/>
            <person name="Brannstrom I.O."/>
            <person name="Guillou S."/>
            <person name="Cros-Aarteil S."/>
            <person name="Calhoun S."/>
            <person name="Haridas S."/>
            <person name="Kuo A."/>
            <person name="Mondo S."/>
            <person name="Pangilinan J."/>
            <person name="Riley R."/>
            <person name="Labutti K."/>
            <person name="Andreopoulos B."/>
            <person name="Lipzen A."/>
            <person name="Chen C."/>
            <person name="Yanf M."/>
            <person name="Daum C."/>
            <person name="Ng V."/>
            <person name="Clum A."/>
            <person name="Steindorff A."/>
            <person name="Ohm R."/>
            <person name="Martin F."/>
            <person name="Silar P."/>
            <person name="Natvig D."/>
            <person name="Lalanne C."/>
            <person name="Gautier V."/>
            <person name="Ament-Velasquez S.L."/>
            <person name="Kruys A."/>
            <person name="Hutchinson M.I."/>
            <person name="Powell A.J."/>
            <person name="Barry K."/>
            <person name="Miller A.N."/>
            <person name="Grigoriev I.V."/>
            <person name="Debuchy R."/>
            <person name="Gladieux P."/>
            <person name="Thoren M.H."/>
            <person name="Johannesson H."/>
        </authorList>
    </citation>
    <scope>NUCLEOTIDE SEQUENCE</scope>
    <source>
        <strain evidence="2">CBS 540.89</strain>
    </source>
</reference>
<sequence>MIPLRRLSALALFFAITLADEVSTPGNTGPRGCYTTTVNPPTICSTFTTRYTTVTEHYPTVTVTSPITETDTTTTIETTSLLDSCTFTGTQTFYSSSGCDLACSTGFCIIDGSENGRRLPAFIALAYLNTNMNRVILRPFQSSIRGSTARMPALLPPINPLFGLSAKRTVTFVPHKPGETFVPKFRPGDNRLTLVISAIFVLGGFYVFQSGRVFPLQEIADKYDPKNMGTHRQGTINKDYKAYDAWVREGKKSPSAVKSGEA</sequence>
<feature type="signal peptide" evidence="1">
    <location>
        <begin position="1"/>
        <end position="19"/>
    </location>
</feature>
<gene>
    <name evidence="2" type="ORF">B0T21DRAFT_392366</name>
</gene>
<evidence type="ECO:0000313" key="2">
    <source>
        <dbReference type="EMBL" id="KAK0737213.1"/>
    </source>
</evidence>
<evidence type="ECO:0000313" key="3">
    <source>
        <dbReference type="Proteomes" id="UP001172159"/>
    </source>
</evidence>
<feature type="chain" id="PRO_5041319202" evidence="1">
    <location>
        <begin position="20"/>
        <end position="262"/>
    </location>
</feature>
<dbReference type="AlphaFoldDB" id="A0AA40BN56"/>
<evidence type="ECO:0000256" key="1">
    <source>
        <dbReference type="SAM" id="SignalP"/>
    </source>
</evidence>
<proteinExistence type="predicted"/>
<keyword evidence="3" id="KW-1185">Reference proteome</keyword>
<protein>
    <submittedName>
        <fullName evidence="2">Uncharacterized protein</fullName>
    </submittedName>
</protein>
<organism evidence="2 3">
    <name type="scientific">Apiosordaria backusii</name>
    <dbReference type="NCBI Taxonomy" id="314023"/>
    <lineage>
        <taxon>Eukaryota</taxon>
        <taxon>Fungi</taxon>
        <taxon>Dikarya</taxon>
        <taxon>Ascomycota</taxon>
        <taxon>Pezizomycotina</taxon>
        <taxon>Sordariomycetes</taxon>
        <taxon>Sordariomycetidae</taxon>
        <taxon>Sordariales</taxon>
        <taxon>Lasiosphaeriaceae</taxon>
        <taxon>Apiosordaria</taxon>
    </lineage>
</organism>
<dbReference type="Proteomes" id="UP001172159">
    <property type="component" value="Unassembled WGS sequence"/>
</dbReference>